<protein>
    <submittedName>
        <fullName evidence="1">Uncharacterized protein</fullName>
    </submittedName>
</protein>
<dbReference type="Proteomes" id="UP000236291">
    <property type="component" value="Unassembled WGS sequence"/>
</dbReference>
<dbReference type="AlphaFoldDB" id="A0A2K3MLN0"/>
<name>A0A2K3MLN0_TRIPR</name>
<reference evidence="1 2" key="1">
    <citation type="journal article" date="2014" name="Am. J. Bot.">
        <title>Genome assembly and annotation for red clover (Trifolium pratense; Fabaceae).</title>
        <authorList>
            <person name="Istvanek J."/>
            <person name="Jaros M."/>
            <person name="Krenek A."/>
            <person name="Repkova J."/>
        </authorList>
    </citation>
    <scope>NUCLEOTIDE SEQUENCE [LARGE SCALE GENOMIC DNA]</scope>
    <source>
        <strain evidence="2">cv. Tatra</strain>
        <tissue evidence="1">Young leaves</tissue>
    </source>
</reference>
<organism evidence="1 2">
    <name type="scientific">Trifolium pratense</name>
    <name type="common">Red clover</name>
    <dbReference type="NCBI Taxonomy" id="57577"/>
    <lineage>
        <taxon>Eukaryota</taxon>
        <taxon>Viridiplantae</taxon>
        <taxon>Streptophyta</taxon>
        <taxon>Embryophyta</taxon>
        <taxon>Tracheophyta</taxon>
        <taxon>Spermatophyta</taxon>
        <taxon>Magnoliopsida</taxon>
        <taxon>eudicotyledons</taxon>
        <taxon>Gunneridae</taxon>
        <taxon>Pentapetalae</taxon>
        <taxon>rosids</taxon>
        <taxon>fabids</taxon>
        <taxon>Fabales</taxon>
        <taxon>Fabaceae</taxon>
        <taxon>Papilionoideae</taxon>
        <taxon>50 kb inversion clade</taxon>
        <taxon>NPAAA clade</taxon>
        <taxon>Hologalegina</taxon>
        <taxon>IRL clade</taxon>
        <taxon>Trifolieae</taxon>
        <taxon>Trifolium</taxon>
    </lineage>
</organism>
<proteinExistence type="predicted"/>
<sequence length="69" mass="7962">MNADYENFDLSKPVIYMKCTSPPSKVVDRYYADTASCLDQYTYVIVGDPPFGILEPQCRVKRITLTSFW</sequence>
<accession>A0A2K3MLN0</accession>
<feature type="non-terminal residue" evidence="1">
    <location>
        <position position="69"/>
    </location>
</feature>
<reference evidence="1 2" key="2">
    <citation type="journal article" date="2017" name="Front. Plant Sci.">
        <title>Gene Classification and Mining of Molecular Markers Useful in Red Clover (Trifolium pratense) Breeding.</title>
        <authorList>
            <person name="Istvanek J."/>
            <person name="Dluhosova J."/>
            <person name="Dluhos P."/>
            <person name="Patkova L."/>
            <person name="Nedelnik J."/>
            <person name="Repkova J."/>
        </authorList>
    </citation>
    <scope>NUCLEOTIDE SEQUENCE [LARGE SCALE GENOMIC DNA]</scope>
    <source>
        <strain evidence="2">cv. Tatra</strain>
        <tissue evidence="1">Young leaves</tissue>
    </source>
</reference>
<comment type="caution">
    <text evidence="1">The sequence shown here is derived from an EMBL/GenBank/DDBJ whole genome shotgun (WGS) entry which is preliminary data.</text>
</comment>
<evidence type="ECO:0000313" key="2">
    <source>
        <dbReference type="Proteomes" id="UP000236291"/>
    </source>
</evidence>
<gene>
    <name evidence="1" type="ORF">L195_g047750</name>
</gene>
<evidence type="ECO:0000313" key="1">
    <source>
        <dbReference type="EMBL" id="PNX91619.1"/>
    </source>
</evidence>
<dbReference type="EMBL" id="ASHM01066840">
    <property type="protein sequence ID" value="PNX91619.1"/>
    <property type="molecule type" value="Genomic_DNA"/>
</dbReference>